<evidence type="ECO:0000313" key="5">
    <source>
        <dbReference type="Proteomes" id="UP001247805"/>
    </source>
</evidence>
<protein>
    <submittedName>
        <fullName evidence="4">Uncharacterized protein</fullName>
    </submittedName>
</protein>
<dbReference type="RefSeq" id="WP_316025630.1">
    <property type="nucleotide sequence ID" value="NZ_JAWDIO010000002.1"/>
</dbReference>
<evidence type="ECO:0000256" key="1">
    <source>
        <dbReference type="SAM" id="SignalP"/>
    </source>
</evidence>
<comment type="caution">
    <text evidence="4">The sequence shown here is derived from an EMBL/GenBank/DDBJ whole genome shotgun (WGS) entry which is preliminary data.</text>
</comment>
<sequence>MLRKCFTTLAFATLFSSQVVHATAHNHSAIVSIDTDYTLSKIRVADYQDKSVVIASSHKGTIVAYSTKGKLLWENPLSGYMNHDLWTADLDQDGKDETLAANADGHIYCLSDSGQLLWSFKTNDAPMYSVTVLKDKQKIYVLAGSYDKHLYYLNPQGKQLKRIYAADYVTTKPWGIKNKGNQPKGTRNPAANLEIANFIRPLKDQHNQPIIVMHGTMNSMQSAGSLYFFKPLADTPFKTVKLTAAKSPVGDLRIADFNGDGADDILMGSTKMKGQSVSIFDLANDKLLAYPLPKLHKVFAEFGYRVAQPELVTHQGQQKLAIWYGNILGILPIHPQSTKDKIAIYKNQYAYNDMVKSPKTGHIILASAQSGGSSFHIIDTQKSTWADDFAKLEPKGKLAEMLANTDKLKTDLANYSVTNSTVTNSQLNPVYLMSDYNQTDKAVIDKISAQYSSPVFLGYGNLRSENWDRSSIKNEVYKNKRDKRQKYDQSQQQILSKAKKIYQDVPGAAYWGGHGNDPFFRSFDTHVKTLQVAGDKKTVMIFPELAKYDKDFEYVLSDFVFPLADKFKQTDAKMFLRNKHTFWQSMIYKRGWADLVSGKYADVFIPAMEETTDKSMDLSIAARTGLWASGAVNQWGTRFSRDNTSFDRLRQHSHQMVPNLALRQFVYHIANGATYINNFAYHNEYLAVLWDLIGKGILYNPKPKQILSYSPVHLSMLEPDGHYVDEGNNVKWLTFSTKKSKTTTQWCLAI</sequence>
<dbReference type="Pfam" id="PF25290">
    <property type="entry name" value="CGLA_M"/>
    <property type="match status" value="1"/>
</dbReference>
<dbReference type="Gene3D" id="2.130.10.10">
    <property type="entry name" value="YVTN repeat-like/Quinoprotein amine dehydrogenase"/>
    <property type="match status" value="1"/>
</dbReference>
<evidence type="ECO:0000259" key="3">
    <source>
        <dbReference type="Pfam" id="PF25292"/>
    </source>
</evidence>
<dbReference type="InterPro" id="IPR015943">
    <property type="entry name" value="WD40/YVTN_repeat-like_dom_sf"/>
</dbReference>
<reference evidence="4 5" key="1">
    <citation type="submission" date="2023-10" db="EMBL/GenBank/DDBJ databases">
        <title>Glaciecola aquimarina strain GGW-M5 nov., isolated from a coastal seawater.</title>
        <authorList>
            <person name="Bayburt H."/>
            <person name="Kim J.M."/>
            <person name="Choi B.J."/>
            <person name="Jeon C.O."/>
        </authorList>
    </citation>
    <scope>NUCLEOTIDE SEQUENCE [LARGE SCALE GENOMIC DNA]</scope>
    <source>
        <strain evidence="4 5">KCTC 32108</strain>
    </source>
</reference>
<name>A0ABU3SVE7_9ALTE</name>
<proteinExistence type="predicted"/>
<feature type="domain" description="Lambda-carrageenase beta-propeller" evidence="3">
    <location>
        <begin position="53"/>
        <end position="378"/>
    </location>
</feature>
<dbReference type="Pfam" id="PF25292">
    <property type="entry name" value="Beta-prop_CGLA"/>
    <property type="match status" value="1"/>
</dbReference>
<dbReference type="EMBL" id="JAWDIO010000002">
    <property type="protein sequence ID" value="MDU0354000.1"/>
    <property type="molecule type" value="Genomic_DNA"/>
</dbReference>
<dbReference type="InterPro" id="IPR057421">
    <property type="entry name" value="CGLA_M"/>
</dbReference>
<feature type="signal peptide" evidence="1">
    <location>
        <begin position="1"/>
        <end position="22"/>
    </location>
</feature>
<accession>A0ABU3SVE7</accession>
<dbReference type="InterPro" id="IPR011047">
    <property type="entry name" value="Quinoprotein_ADH-like_sf"/>
</dbReference>
<organism evidence="4 5">
    <name type="scientific">Paraglaciecola aquimarina</name>
    <dbReference type="NCBI Taxonomy" id="1235557"/>
    <lineage>
        <taxon>Bacteria</taxon>
        <taxon>Pseudomonadati</taxon>
        <taxon>Pseudomonadota</taxon>
        <taxon>Gammaproteobacteria</taxon>
        <taxon>Alteromonadales</taxon>
        <taxon>Alteromonadaceae</taxon>
        <taxon>Paraglaciecola</taxon>
    </lineage>
</organism>
<feature type="chain" id="PRO_5046315213" evidence="1">
    <location>
        <begin position="23"/>
        <end position="750"/>
    </location>
</feature>
<keyword evidence="1" id="KW-0732">Signal</keyword>
<dbReference type="Proteomes" id="UP001247805">
    <property type="component" value="Unassembled WGS sequence"/>
</dbReference>
<dbReference type="InterPro" id="IPR057420">
    <property type="entry name" value="Beta-prop_CGLA"/>
</dbReference>
<evidence type="ECO:0000313" key="4">
    <source>
        <dbReference type="EMBL" id="MDU0354000.1"/>
    </source>
</evidence>
<gene>
    <name evidence="4" type="ORF">RS130_08700</name>
</gene>
<keyword evidence="5" id="KW-1185">Reference proteome</keyword>
<feature type="domain" description="Lambda-carrageenase middle" evidence="2">
    <location>
        <begin position="466"/>
        <end position="741"/>
    </location>
</feature>
<dbReference type="SUPFAM" id="SSF50998">
    <property type="entry name" value="Quinoprotein alcohol dehydrogenase-like"/>
    <property type="match status" value="1"/>
</dbReference>
<evidence type="ECO:0000259" key="2">
    <source>
        <dbReference type="Pfam" id="PF25290"/>
    </source>
</evidence>